<reference evidence="2 3" key="1">
    <citation type="submission" date="2015-12" db="EMBL/GenBank/DDBJ databases">
        <title>The genome of Folsomia candida.</title>
        <authorList>
            <person name="Faddeeva A."/>
            <person name="Derks M.F."/>
            <person name="Anvar Y."/>
            <person name="Smit S."/>
            <person name="Van Straalen N."/>
            <person name="Roelofs D."/>
        </authorList>
    </citation>
    <scope>NUCLEOTIDE SEQUENCE [LARGE SCALE GENOMIC DNA]</scope>
    <source>
        <strain evidence="2 3">VU population</strain>
        <tissue evidence="2">Whole body</tissue>
    </source>
</reference>
<dbReference type="EMBL" id="LNIX01000018">
    <property type="protein sequence ID" value="OXA45188.1"/>
    <property type="molecule type" value="Genomic_DNA"/>
</dbReference>
<evidence type="ECO:0000313" key="3">
    <source>
        <dbReference type="Proteomes" id="UP000198287"/>
    </source>
</evidence>
<dbReference type="Proteomes" id="UP000198287">
    <property type="component" value="Unassembled WGS sequence"/>
</dbReference>
<sequence length="242" mass="27841">MKLNKNLYLQGYQIIGKYTNFMLPQGPLNEERKKNEVKPDYPGGFGDAGAGPYGEAKNSAAGFWGKQDIDRQAKEYDDADDDIGFLKKKRTRYVNGRKVEIPASEPINQRLLTVAQMNDPHYNWEIPQKKTPSVTAVKEEEEGDDKERRFLNPQGLTKSERKAYRDDVVKNISQQMTSECVLRCEKRGVSTGRFIRSPSGELHEVKEEAEEEESEEEEEERPVTPITRRPDWLYNPRRTSAP</sequence>
<feature type="compositionally biased region" description="Acidic residues" evidence="1">
    <location>
        <begin position="207"/>
        <end position="220"/>
    </location>
</feature>
<feature type="compositionally biased region" description="Gly residues" evidence="1">
    <location>
        <begin position="43"/>
        <end position="52"/>
    </location>
</feature>
<feature type="region of interest" description="Disordered" evidence="1">
    <location>
        <begin position="123"/>
        <end position="162"/>
    </location>
</feature>
<organism evidence="2 3">
    <name type="scientific">Folsomia candida</name>
    <name type="common">Springtail</name>
    <dbReference type="NCBI Taxonomy" id="158441"/>
    <lineage>
        <taxon>Eukaryota</taxon>
        <taxon>Metazoa</taxon>
        <taxon>Ecdysozoa</taxon>
        <taxon>Arthropoda</taxon>
        <taxon>Hexapoda</taxon>
        <taxon>Collembola</taxon>
        <taxon>Entomobryomorpha</taxon>
        <taxon>Isotomoidea</taxon>
        <taxon>Isotomidae</taxon>
        <taxon>Proisotominae</taxon>
        <taxon>Folsomia</taxon>
    </lineage>
</organism>
<evidence type="ECO:0000256" key="1">
    <source>
        <dbReference type="SAM" id="MobiDB-lite"/>
    </source>
</evidence>
<feature type="region of interest" description="Disordered" evidence="1">
    <location>
        <begin position="33"/>
        <end position="52"/>
    </location>
</feature>
<proteinExistence type="predicted"/>
<dbReference type="AlphaFoldDB" id="A0A226DJM2"/>
<keyword evidence="3" id="KW-1185">Reference proteome</keyword>
<gene>
    <name evidence="2" type="ORF">Fcan01_20315</name>
</gene>
<protein>
    <submittedName>
        <fullName evidence="2">Uncharacterized protein</fullName>
    </submittedName>
</protein>
<accession>A0A226DJM2</accession>
<evidence type="ECO:0000313" key="2">
    <source>
        <dbReference type="EMBL" id="OXA45188.1"/>
    </source>
</evidence>
<feature type="region of interest" description="Disordered" evidence="1">
    <location>
        <begin position="192"/>
        <end position="242"/>
    </location>
</feature>
<comment type="caution">
    <text evidence="2">The sequence shown here is derived from an EMBL/GenBank/DDBJ whole genome shotgun (WGS) entry which is preliminary data.</text>
</comment>
<name>A0A226DJM2_FOLCA</name>